<feature type="transmembrane region" description="Helical" evidence="6">
    <location>
        <begin position="22"/>
        <end position="44"/>
    </location>
</feature>
<comment type="subcellular location">
    <subcellularLocation>
        <location evidence="1">Cell membrane</location>
        <topology evidence="1">Multi-pass membrane protein</topology>
    </subcellularLocation>
</comment>
<keyword evidence="3 6" id="KW-0812">Transmembrane</keyword>
<gene>
    <name evidence="7" type="ORF">EQG66_05270</name>
</gene>
<feature type="transmembrane region" description="Helical" evidence="6">
    <location>
        <begin position="395"/>
        <end position="412"/>
    </location>
</feature>
<evidence type="ECO:0000256" key="2">
    <source>
        <dbReference type="ARBA" id="ARBA00022475"/>
    </source>
</evidence>
<feature type="transmembrane region" description="Helical" evidence="6">
    <location>
        <begin position="187"/>
        <end position="210"/>
    </location>
</feature>
<keyword evidence="4 6" id="KW-1133">Transmembrane helix</keyword>
<comment type="caution">
    <text evidence="7">The sequence shown here is derived from an EMBL/GenBank/DDBJ whole genome shotgun (WGS) entry which is preliminary data.</text>
</comment>
<dbReference type="Proteomes" id="UP000290958">
    <property type="component" value="Unassembled WGS sequence"/>
</dbReference>
<feature type="transmembrane region" description="Helical" evidence="6">
    <location>
        <begin position="126"/>
        <end position="144"/>
    </location>
</feature>
<evidence type="ECO:0000256" key="4">
    <source>
        <dbReference type="ARBA" id="ARBA00022989"/>
    </source>
</evidence>
<keyword evidence="2" id="KW-1003">Cell membrane</keyword>
<feature type="transmembrane region" description="Helical" evidence="6">
    <location>
        <begin position="371"/>
        <end position="389"/>
    </location>
</feature>
<feature type="transmembrane region" description="Helical" evidence="6">
    <location>
        <begin position="308"/>
        <end position="332"/>
    </location>
</feature>
<evidence type="ECO:0008006" key="9">
    <source>
        <dbReference type="Google" id="ProtNLM"/>
    </source>
</evidence>
<evidence type="ECO:0000256" key="5">
    <source>
        <dbReference type="ARBA" id="ARBA00023136"/>
    </source>
</evidence>
<evidence type="ECO:0000313" key="8">
    <source>
        <dbReference type="Proteomes" id="UP000290958"/>
    </source>
</evidence>
<feature type="transmembrane region" description="Helical" evidence="6">
    <location>
        <begin position="50"/>
        <end position="74"/>
    </location>
</feature>
<feature type="transmembrane region" description="Helical" evidence="6">
    <location>
        <begin position="231"/>
        <end position="256"/>
    </location>
</feature>
<sequence>MAFPSVDPRTLLKRHFQSFMSLAIRGGSVASGFLVTVLIGRLFGPEANGHYALITQTAMFMSVVAVGGIDLAVTRKFSAAVAQNVKIERRSLMKVIAWSLMFTGILVVLLKAGGTPMMKMMFKGEVPQDAIIVLIVIMISRTLTRMLGAVLRSQKAYIWGQCIEVLIIPTIVLLYIALGMAPGVEQVLWMTALTGMLVGIAAFFTSLPLSSNDKNTLHVPMRDILKVAMPLWGVAIFLNIADWYGLATASAVLGVYEAGLYRVAAQVAGVLSIITMGLFSVFSPQFAEAHAAGDMPKLARLASSATRLSAFFCLPVAVLIFVFAGPVLSLFGPEFHPAETVLRVAVVGQAIYTMTGPSGLILAMTGHERTNLIQTIGSSALLLVSAPFAARYGGLLGIATCLAAVVIARNLVSIWSVRRLTGINVFTGSIKTTARAEA</sequence>
<keyword evidence="5 6" id="KW-0472">Membrane</keyword>
<feature type="transmembrane region" description="Helical" evidence="6">
    <location>
        <begin position="156"/>
        <end position="181"/>
    </location>
</feature>
<feature type="transmembrane region" description="Helical" evidence="6">
    <location>
        <begin position="268"/>
        <end position="287"/>
    </location>
</feature>
<dbReference type="RefSeq" id="WP_129403484.1">
    <property type="nucleotide sequence ID" value="NZ_SBKP01000003.1"/>
</dbReference>
<dbReference type="AlphaFoldDB" id="A0A4V1N3V1"/>
<dbReference type="OrthoDB" id="5240734at2"/>
<organism evidence="7 8">
    <name type="scientific">Sphingobium fluviale</name>
    <dbReference type="NCBI Taxonomy" id="2506423"/>
    <lineage>
        <taxon>Bacteria</taxon>
        <taxon>Pseudomonadati</taxon>
        <taxon>Pseudomonadota</taxon>
        <taxon>Alphaproteobacteria</taxon>
        <taxon>Sphingomonadales</taxon>
        <taxon>Sphingomonadaceae</taxon>
        <taxon>Sphingobium</taxon>
    </lineage>
</organism>
<dbReference type="PANTHER" id="PTHR30250:SF11">
    <property type="entry name" value="O-ANTIGEN TRANSPORTER-RELATED"/>
    <property type="match status" value="1"/>
</dbReference>
<dbReference type="GO" id="GO:0005886">
    <property type="term" value="C:plasma membrane"/>
    <property type="evidence" value="ECO:0007669"/>
    <property type="project" value="UniProtKB-SubCell"/>
</dbReference>
<dbReference type="Pfam" id="PF01943">
    <property type="entry name" value="Polysacc_synt"/>
    <property type="match status" value="1"/>
</dbReference>
<accession>A0A4V1N3V1</accession>
<name>A0A4V1N3V1_9SPHN</name>
<dbReference type="EMBL" id="SBKP01000003">
    <property type="protein sequence ID" value="RXR29946.1"/>
    <property type="molecule type" value="Genomic_DNA"/>
</dbReference>
<feature type="transmembrane region" description="Helical" evidence="6">
    <location>
        <begin position="344"/>
        <end position="364"/>
    </location>
</feature>
<protein>
    <recommendedName>
        <fullName evidence="9">Polysaccharide biosynthesis protein C-terminal domain-containing protein</fullName>
    </recommendedName>
</protein>
<dbReference type="PANTHER" id="PTHR30250">
    <property type="entry name" value="PST FAMILY PREDICTED COLANIC ACID TRANSPORTER"/>
    <property type="match status" value="1"/>
</dbReference>
<dbReference type="InterPro" id="IPR002797">
    <property type="entry name" value="Polysacc_synth"/>
</dbReference>
<evidence type="ECO:0000256" key="1">
    <source>
        <dbReference type="ARBA" id="ARBA00004651"/>
    </source>
</evidence>
<evidence type="ECO:0000256" key="3">
    <source>
        <dbReference type="ARBA" id="ARBA00022692"/>
    </source>
</evidence>
<dbReference type="InterPro" id="IPR050833">
    <property type="entry name" value="Poly_Biosynth_Transport"/>
</dbReference>
<reference evidence="8" key="1">
    <citation type="submission" date="2019-01" db="EMBL/GenBank/DDBJ databases">
        <title>Cytophagaceae bacterium strain CAR-16.</title>
        <authorList>
            <person name="Chen W.-M."/>
        </authorList>
    </citation>
    <scope>NUCLEOTIDE SEQUENCE [LARGE SCALE GENOMIC DNA]</scope>
    <source>
        <strain evidence="8">CHR27</strain>
    </source>
</reference>
<feature type="transmembrane region" description="Helical" evidence="6">
    <location>
        <begin position="95"/>
        <end position="114"/>
    </location>
</feature>
<proteinExistence type="predicted"/>
<evidence type="ECO:0000313" key="7">
    <source>
        <dbReference type="EMBL" id="RXR29946.1"/>
    </source>
</evidence>
<evidence type="ECO:0000256" key="6">
    <source>
        <dbReference type="SAM" id="Phobius"/>
    </source>
</evidence>
<keyword evidence="8" id="KW-1185">Reference proteome</keyword>